<dbReference type="PIRSF" id="PIRSF004862">
    <property type="entry name" value="FliF"/>
    <property type="match status" value="1"/>
</dbReference>
<keyword evidence="14" id="KW-1185">Reference proteome</keyword>
<dbReference type="PANTHER" id="PTHR30046:SF0">
    <property type="entry name" value="FLAGELLAR M-RING PROTEIN"/>
    <property type="match status" value="1"/>
</dbReference>
<dbReference type="InterPro" id="IPR013556">
    <property type="entry name" value="Flag_M-ring_C"/>
</dbReference>
<evidence type="ECO:0000256" key="5">
    <source>
        <dbReference type="ARBA" id="ARBA00022692"/>
    </source>
</evidence>
<evidence type="ECO:0000259" key="12">
    <source>
        <dbReference type="Pfam" id="PF08345"/>
    </source>
</evidence>
<evidence type="ECO:0000256" key="9">
    <source>
        <dbReference type="PIRNR" id="PIRNR004862"/>
    </source>
</evidence>
<dbReference type="Pfam" id="PF01514">
    <property type="entry name" value="YscJ_FliF"/>
    <property type="match status" value="1"/>
</dbReference>
<keyword evidence="5" id="KW-0812">Transmembrane</keyword>
<dbReference type="RefSeq" id="WP_318599448.1">
    <property type="nucleotide sequence ID" value="NZ_JAWSTH010000072.1"/>
</dbReference>
<dbReference type="PANTHER" id="PTHR30046">
    <property type="entry name" value="FLAGELLAR M-RING PROTEIN"/>
    <property type="match status" value="1"/>
</dbReference>
<keyword evidence="4" id="KW-1003">Cell membrane</keyword>
<dbReference type="NCBIfam" id="TIGR00206">
    <property type="entry name" value="fliF"/>
    <property type="match status" value="1"/>
</dbReference>
<keyword evidence="6" id="KW-1133">Transmembrane helix</keyword>
<keyword evidence="13" id="KW-0969">Cilium</keyword>
<feature type="domain" description="Flagellar M-ring N-terminal" evidence="11">
    <location>
        <begin position="37"/>
        <end position="210"/>
    </location>
</feature>
<name>A0ABU4HUK4_9ACTN</name>
<keyword evidence="13" id="KW-0966">Cell projection</keyword>
<comment type="caution">
    <text evidence="13">The sequence shown here is derived from an EMBL/GenBank/DDBJ whole genome shotgun (WGS) entry which is preliminary data.</text>
</comment>
<organism evidence="13 14">
    <name type="scientific">Conexibacter stalactiti</name>
    <dbReference type="NCBI Taxonomy" id="1940611"/>
    <lineage>
        <taxon>Bacteria</taxon>
        <taxon>Bacillati</taxon>
        <taxon>Actinomycetota</taxon>
        <taxon>Thermoleophilia</taxon>
        <taxon>Solirubrobacterales</taxon>
        <taxon>Conexibacteraceae</taxon>
        <taxon>Conexibacter</taxon>
    </lineage>
</organism>
<comment type="subcellular location">
    <subcellularLocation>
        <location evidence="1 9">Bacterial flagellum basal body</location>
    </subcellularLocation>
    <subcellularLocation>
        <location evidence="2">Cell membrane</location>
        <topology evidence="2">Multi-pass membrane protein</topology>
    </subcellularLocation>
</comment>
<dbReference type="InterPro" id="IPR000067">
    <property type="entry name" value="FlgMring_FliF"/>
</dbReference>
<comment type="function">
    <text evidence="9">The M ring may be actively involved in energy transduction.</text>
</comment>
<evidence type="ECO:0000256" key="8">
    <source>
        <dbReference type="ARBA" id="ARBA00023143"/>
    </source>
</evidence>
<dbReference type="InterPro" id="IPR006182">
    <property type="entry name" value="FliF_N_dom"/>
</dbReference>
<keyword evidence="7" id="KW-0472">Membrane</keyword>
<dbReference type="Proteomes" id="UP001284601">
    <property type="component" value="Unassembled WGS sequence"/>
</dbReference>
<dbReference type="InterPro" id="IPR043427">
    <property type="entry name" value="YscJ/FliF"/>
</dbReference>
<dbReference type="Pfam" id="PF08345">
    <property type="entry name" value="YscJ_FliF_C"/>
    <property type="match status" value="1"/>
</dbReference>
<comment type="similarity">
    <text evidence="3 9">Belongs to the FliF family.</text>
</comment>
<accession>A0ABU4HUK4</accession>
<keyword evidence="8 9" id="KW-0975">Bacterial flagellum</keyword>
<feature type="domain" description="Flagellar M-ring C-terminal" evidence="12">
    <location>
        <begin position="246"/>
        <end position="393"/>
    </location>
</feature>
<evidence type="ECO:0000256" key="3">
    <source>
        <dbReference type="ARBA" id="ARBA00007971"/>
    </source>
</evidence>
<dbReference type="EMBL" id="JAWSTH010000072">
    <property type="protein sequence ID" value="MDW5597012.1"/>
    <property type="molecule type" value="Genomic_DNA"/>
</dbReference>
<dbReference type="Gene3D" id="3.30.300.30">
    <property type="match status" value="1"/>
</dbReference>
<dbReference type="InterPro" id="IPR045851">
    <property type="entry name" value="AMP-bd_C_sf"/>
</dbReference>
<evidence type="ECO:0000256" key="2">
    <source>
        <dbReference type="ARBA" id="ARBA00004651"/>
    </source>
</evidence>
<evidence type="ECO:0000256" key="6">
    <source>
        <dbReference type="ARBA" id="ARBA00022989"/>
    </source>
</evidence>
<reference evidence="14" key="1">
    <citation type="submission" date="2023-07" db="EMBL/GenBank/DDBJ databases">
        <title>Conexibacter stalactiti sp. nov., isolated from stalactites in a lava cave and emended description of the genus Conexibacter.</title>
        <authorList>
            <person name="Lee S.D."/>
        </authorList>
    </citation>
    <scope>NUCLEOTIDE SEQUENCE [LARGE SCALE GENOMIC DNA]</scope>
    <source>
        <strain evidence="14">KCTC 39840</strain>
    </source>
</reference>
<keyword evidence="13" id="KW-0282">Flagellum</keyword>
<evidence type="ECO:0000256" key="10">
    <source>
        <dbReference type="SAM" id="MobiDB-lite"/>
    </source>
</evidence>
<feature type="region of interest" description="Disordered" evidence="10">
    <location>
        <begin position="294"/>
        <end position="324"/>
    </location>
</feature>
<evidence type="ECO:0000259" key="11">
    <source>
        <dbReference type="Pfam" id="PF01514"/>
    </source>
</evidence>
<gene>
    <name evidence="13" type="primary">fliF</name>
    <name evidence="13" type="ORF">R7226_21875</name>
</gene>
<feature type="compositionally biased region" description="Low complexity" evidence="10">
    <location>
        <begin position="304"/>
        <end position="314"/>
    </location>
</feature>
<evidence type="ECO:0000256" key="7">
    <source>
        <dbReference type="ARBA" id="ARBA00023136"/>
    </source>
</evidence>
<evidence type="ECO:0000256" key="4">
    <source>
        <dbReference type="ARBA" id="ARBA00022475"/>
    </source>
</evidence>
<evidence type="ECO:0000313" key="13">
    <source>
        <dbReference type="EMBL" id="MDW5597012.1"/>
    </source>
</evidence>
<evidence type="ECO:0000313" key="14">
    <source>
        <dbReference type="Proteomes" id="UP001284601"/>
    </source>
</evidence>
<dbReference type="PRINTS" id="PR01009">
    <property type="entry name" value="FLGMRINGFLIF"/>
</dbReference>
<protein>
    <recommendedName>
        <fullName evidence="9">Flagellar M-ring protein</fullName>
    </recommendedName>
</protein>
<evidence type="ECO:0000256" key="1">
    <source>
        <dbReference type="ARBA" id="ARBA00004117"/>
    </source>
</evidence>
<proteinExistence type="inferred from homology"/>
<sequence length="507" mass="54158">MPARALLANLSTRGKIALAAGALAIVLVLFVLFRIATAPSFTTVLTGMDPKQTGEVTAALDERGIAYELQNNGTALAVQKDQTARARIALASAGVPASVEDGYKILDEQKLGTSNFQQQVNYQRALEGEIAKTIEQVDGVSSAQVQLVLPDREAQLFAENTAPATAAVLLTGGAALDEGQVRGIAQLVTNSVPSLKNDKVTISDSSGTPLWPTATSGGGGSGGLLAKQAAEARYNQATAAELTAMLTRTLGPNTAEVQVKADLNANEATQDRLVYGEDGTPVTRRTEVESLVGRGTRAGGAAGTAGNTPPTYAAQGGGDSDYRRENEDQTFAVDRTFTRTRIAPGAIRRQQVAVMIDRSISPAMLPSIRDAVMAAAGIETDRGDVLNMVQVEFAPLPRPEGTDPVDQIWDYARYALLGMAALIFLALVTRQLRKRENEALGAQPTWLNEIESPRTLAELERVEEPVSPTQVLPLRSPENPARMQVEELVERDPERVAQHVRAWMQED</sequence>